<dbReference type="AlphaFoldDB" id="A0A1U7RTA3"/>
<proteinExistence type="inferred from homology"/>
<dbReference type="Proteomes" id="UP000189705">
    <property type="component" value="Unplaced"/>
</dbReference>
<organism evidence="11">
    <name type="scientific">Alligator sinensis</name>
    <name type="common">Chinese alligator</name>
    <dbReference type="NCBI Taxonomy" id="38654"/>
    <lineage>
        <taxon>Eukaryota</taxon>
        <taxon>Metazoa</taxon>
        <taxon>Chordata</taxon>
        <taxon>Craniata</taxon>
        <taxon>Vertebrata</taxon>
        <taxon>Euteleostomi</taxon>
        <taxon>Archelosauria</taxon>
        <taxon>Archosauria</taxon>
        <taxon>Crocodylia</taxon>
        <taxon>Alligatoridae</taxon>
        <taxon>Alligatorinae</taxon>
        <taxon>Alligator</taxon>
    </lineage>
</organism>
<keyword evidence="2" id="KW-0646">Protease inhibitor</keyword>
<evidence type="ECO:0000313" key="10">
    <source>
        <dbReference type="Proteomes" id="UP000189705"/>
    </source>
</evidence>
<evidence type="ECO:0000259" key="9">
    <source>
        <dbReference type="SMART" id="SM00093"/>
    </source>
</evidence>
<evidence type="ECO:0000256" key="1">
    <source>
        <dbReference type="ARBA" id="ARBA00009500"/>
    </source>
</evidence>
<evidence type="ECO:0000313" key="12">
    <source>
        <dbReference type="RefSeq" id="XP_025062055.1"/>
    </source>
</evidence>
<dbReference type="InterPro" id="IPR042185">
    <property type="entry name" value="Serpin_sf_2"/>
</dbReference>
<dbReference type="CDD" id="cd19548">
    <property type="entry name" value="serpinA_A1AT-like"/>
    <property type="match status" value="1"/>
</dbReference>
<feature type="signal peptide" evidence="8">
    <location>
        <begin position="1"/>
        <end position="20"/>
    </location>
</feature>
<feature type="chain" id="PRO_5044566419" evidence="8">
    <location>
        <begin position="21"/>
        <end position="424"/>
    </location>
</feature>
<dbReference type="RefSeq" id="XP_006025542.1">
    <property type="nucleotide sequence ID" value="XM_006025480.3"/>
</dbReference>
<dbReference type="Gene3D" id="2.30.39.10">
    <property type="entry name" value="Alpha-1-antitrypsin, domain 1"/>
    <property type="match status" value="1"/>
</dbReference>
<evidence type="ECO:0000256" key="5">
    <source>
        <dbReference type="ARBA" id="ARBA00023180"/>
    </source>
</evidence>
<keyword evidence="10" id="KW-1185">Reference proteome</keyword>
<dbReference type="eggNOG" id="KOG2392">
    <property type="taxonomic scope" value="Eukaryota"/>
</dbReference>
<dbReference type="KEGG" id="asn:102370152"/>
<dbReference type="InterPro" id="IPR036186">
    <property type="entry name" value="Serpin_sf"/>
</dbReference>
<dbReference type="SUPFAM" id="SSF56574">
    <property type="entry name" value="Serpins"/>
    <property type="match status" value="1"/>
</dbReference>
<evidence type="ECO:0000256" key="7">
    <source>
        <dbReference type="SAM" id="MobiDB-lite"/>
    </source>
</evidence>
<keyword evidence="5" id="KW-0325">Glycoprotein</keyword>
<dbReference type="InterPro" id="IPR023795">
    <property type="entry name" value="Serpin_CS"/>
</dbReference>
<dbReference type="PROSITE" id="PS00284">
    <property type="entry name" value="SERPIN"/>
    <property type="match status" value="1"/>
</dbReference>
<feature type="region of interest" description="Disordered" evidence="7">
    <location>
        <begin position="23"/>
        <end position="50"/>
    </location>
</feature>
<dbReference type="Gene3D" id="3.30.497.10">
    <property type="entry name" value="Antithrombin, subunit I, domain 2"/>
    <property type="match status" value="1"/>
</dbReference>
<accession>A0A1U7RTA3</accession>
<dbReference type="PANTHER" id="PTHR11461">
    <property type="entry name" value="SERINE PROTEASE INHIBITOR, SERPIN"/>
    <property type="match status" value="1"/>
</dbReference>
<protein>
    <submittedName>
        <fullName evidence="11 12">Alpha-1-antitrypsin-like</fullName>
    </submittedName>
</protein>
<dbReference type="InterPro" id="IPR042178">
    <property type="entry name" value="Serpin_sf_1"/>
</dbReference>
<dbReference type="SMART" id="SM00093">
    <property type="entry name" value="SERPIN"/>
    <property type="match status" value="1"/>
</dbReference>
<dbReference type="PANTHER" id="PTHR11461:SF165">
    <property type="entry name" value="ALPHA-1-ANTITRYPSIN"/>
    <property type="match status" value="1"/>
</dbReference>
<evidence type="ECO:0000256" key="4">
    <source>
        <dbReference type="ARBA" id="ARBA00022900"/>
    </source>
</evidence>
<feature type="compositionally biased region" description="Basic and acidic residues" evidence="7">
    <location>
        <begin position="23"/>
        <end position="35"/>
    </location>
</feature>
<comment type="similarity">
    <text evidence="1 6">Belongs to the serpin family.</text>
</comment>
<reference evidence="11" key="1">
    <citation type="submission" date="2022-04" db="UniProtKB">
        <authorList>
            <consortium name="RefSeq"/>
        </authorList>
    </citation>
    <scope>IDENTIFICATION</scope>
</reference>
<evidence type="ECO:0000256" key="6">
    <source>
        <dbReference type="RuleBase" id="RU000411"/>
    </source>
</evidence>
<keyword evidence="4" id="KW-0722">Serine protease inhibitor</keyword>
<dbReference type="GO" id="GO:0005615">
    <property type="term" value="C:extracellular space"/>
    <property type="evidence" value="ECO:0007669"/>
    <property type="project" value="InterPro"/>
</dbReference>
<keyword evidence="3 8" id="KW-0732">Signal</keyword>
<evidence type="ECO:0000256" key="8">
    <source>
        <dbReference type="SAM" id="SignalP"/>
    </source>
</evidence>
<dbReference type="STRING" id="38654.A0A1U7RTA3"/>
<dbReference type="RefSeq" id="XP_025062055.1">
    <property type="nucleotide sequence ID" value="XM_025206270.1"/>
</dbReference>
<evidence type="ECO:0000313" key="11">
    <source>
        <dbReference type="RefSeq" id="XP_006025542.1"/>
    </source>
</evidence>
<dbReference type="FunFam" id="2.10.310.10:FF:000001">
    <property type="entry name" value="Serpin family A member 1"/>
    <property type="match status" value="1"/>
</dbReference>
<name>A0A1U7RTA3_ALLSI</name>
<evidence type="ECO:0000256" key="3">
    <source>
        <dbReference type="ARBA" id="ARBA00022729"/>
    </source>
</evidence>
<sequence>MKPTIYLCLVIISLHAVVHCNHQPDNHDDDQKDTETQEPSPPVEDHESRAMPCHKIAPSNADFAFRFYRQAASKAAGKNVFFSPVSISTAFAMLSLGARSTTLAQILEGLTFNLTELEEKEIHDGFHHLIHRRNRPDSKIQLSMGNAVFVDEQVKLIQKFLDDIKSLYEAESSSSNFQNSSEAVKEINDYIERKTHGKIVQLIKSLDPNTVMVLVNYIYFKAYWEKPFNSDATYERDFFVHENTAVKVRMMNRDGWYKTHYDKQLSCEMVEIPYLGDVAALFILPDPGKMKQVEDALVKETVAKWANTLKAGRVDLHIPRISISGTYDLKDIFESLGVIDVFTGDGDLSGITGKPELKVSKAVHKALLNVHENGTEAAAASVVEFVFTSLPPTMVFNRPFLILIFDKRIRSILFMGKIVNPTEK</sequence>
<evidence type="ECO:0000256" key="2">
    <source>
        <dbReference type="ARBA" id="ARBA00022690"/>
    </source>
</evidence>
<dbReference type="Pfam" id="PF00079">
    <property type="entry name" value="Serpin"/>
    <property type="match status" value="1"/>
</dbReference>
<dbReference type="GeneID" id="102370152"/>
<feature type="domain" description="Serpin" evidence="9">
    <location>
        <begin position="65"/>
        <end position="421"/>
    </location>
</feature>
<dbReference type="FunFam" id="2.30.39.10:FF:000003">
    <property type="entry name" value="alpha-1-antitrypsin isoform X1"/>
    <property type="match status" value="1"/>
</dbReference>
<dbReference type="FunFam" id="3.30.497.10:FF:000001">
    <property type="entry name" value="Serine protease inhibitor"/>
    <property type="match status" value="1"/>
</dbReference>
<dbReference type="InterPro" id="IPR000215">
    <property type="entry name" value="Serpin_fam"/>
</dbReference>
<dbReference type="GO" id="GO:0004867">
    <property type="term" value="F:serine-type endopeptidase inhibitor activity"/>
    <property type="evidence" value="ECO:0007669"/>
    <property type="project" value="UniProtKB-KW"/>
</dbReference>
<dbReference type="Gene3D" id="2.10.310.10">
    <property type="entry name" value="Serpins superfamily"/>
    <property type="match status" value="1"/>
</dbReference>
<gene>
    <name evidence="11 12" type="primary">LOC102370152</name>
</gene>
<dbReference type="InterPro" id="IPR023796">
    <property type="entry name" value="Serpin_dom"/>
</dbReference>